<dbReference type="SMART" id="SM00028">
    <property type="entry name" value="TPR"/>
    <property type="match status" value="1"/>
</dbReference>
<organism evidence="4 5">
    <name type="scientific">Candidatus Entotheonella gemina</name>
    <dbReference type="NCBI Taxonomy" id="1429439"/>
    <lineage>
        <taxon>Bacteria</taxon>
        <taxon>Pseudomonadati</taxon>
        <taxon>Nitrospinota/Tectimicrobiota group</taxon>
        <taxon>Candidatus Tectimicrobiota</taxon>
        <taxon>Candidatus Entotheonellia</taxon>
        <taxon>Candidatus Entotheonellales</taxon>
        <taxon>Candidatus Entotheonellaceae</taxon>
        <taxon>Candidatus Entotheonella</taxon>
    </lineage>
</organism>
<keyword evidence="1" id="KW-0802">TPR repeat</keyword>
<dbReference type="InterPro" id="IPR011990">
    <property type="entry name" value="TPR-like_helical_dom_sf"/>
</dbReference>
<feature type="repeat" description="TPR" evidence="1">
    <location>
        <begin position="75"/>
        <end position="108"/>
    </location>
</feature>
<feature type="region of interest" description="Disordered" evidence="2">
    <location>
        <begin position="167"/>
        <end position="195"/>
    </location>
</feature>
<feature type="chain" id="PRO_5004846233" evidence="3">
    <location>
        <begin position="21"/>
        <end position="195"/>
    </location>
</feature>
<dbReference type="InterPro" id="IPR019734">
    <property type="entry name" value="TPR_rpt"/>
</dbReference>
<evidence type="ECO:0000313" key="4">
    <source>
        <dbReference type="EMBL" id="ETX04041.1"/>
    </source>
</evidence>
<accession>W4M256</accession>
<evidence type="ECO:0000256" key="1">
    <source>
        <dbReference type="PROSITE-ProRule" id="PRU00339"/>
    </source>
</evidence>
<feature type="compositionally biased region" description="Pro residues" evidence="2">
    <location>
        <begin position="181"/>
        <end position="195"/>
    </location>
</feature>
<keyword evidence="5" id="KW-1185">Reference proteome</keyword>
<feature type="signal peptide" evidence="3">
    <location>
        <begin position="1"/>
        <end position="20"/>
    </location>
</feature>
<dbReference type="Pfam" id="PF00515">
    <property type="entry name" value="TPR_1"/>
    <property type="match status" value="1"/>
</dbReference>
<dbReference type="PROSITE" id="PS50005">
    <property type="entry name" value="TPR"/>
    <property type="match status" value="1"/>
</dbReference>
<dbReference type="EMBL" id="AZHX01001322">
    <property type="protein sequence ID" value="ETX04041.1"/>
    <property type="molecule type" value="Genomic_DNA"/>
</dbReference>
<evidence type="ECO:0000256" key="3">
    <source>
        <dbReference type="SAM" id="SignalP"/>
    </source>
</evidence>
<dbReference type="SUPFAM" id="SSF48452">
    <property type="entry name" value="TPR-like"/>
    <property type="match status" value="1"/>
</dbReference>
<keyword evidence="3" id="KW-0732">Signal</keyword>
<feature type="compositionally biased region" description="Low complexity" evidence="2">
    <location>
        <begin position="169"/>
        <end position="180"/>
    </location>
</feature>
<dbReference type="Gene3D" id="1.25.40.10">
    <property type="entry name" value="Tetratricopeptide repeat domain"/>
    <property type="match status" value="1"/>
</dbReference>
<comment type="caution">
    <text evidence="4">The sequence shown here is derived from an EMBL/GenBank/DDBJ whole genome shotgun (WGS) entry which is preliminary data.</text>
</comment>
<evidence type="ECO:0000256" key="2">
    <source>
        <dbReference type="SAM" id="MobiDB-lite"/>
    </source>
</evidence>
<sequence>MWRFYSILIALLLSPAALLAEPVNLAPEALQARLEQANQAFQQALDTTDTESAQGYYQQAIDAYTQLIDAGVHNAKLYYNLGNAHILRNDFGRAILNYRRGLQLEPGNSRLQANLRYARSQRLDQIETSAQQASCPASSFGKTISTCKRKSSSPSYFSGWPGPAPSRTAFGAGAPGSGSPVAPPLPRFSLPVPPG</sequence>
<evidence type="ECO:0000313" key="5">
    <source>
        <dbReference type="Proteomes" id="UP000019140"/>
    </source>
</evidence>
<dbReference type="AlphaFoldDB" id="W4M256"/>
<dbReference type="Proteomes" id="UP000019140">
    <property type="component" value="Unassembled WGS sequence"/>
</dbReference>
<dbReference type="PROSITE" id="PS50293">
    <property type="entry name" value="TPR_REGION"/>
    <property type="match status" value="1"/>
</dbReference>
<name>W4M256_9BACT</name>
<dbReference type="HOGENOM" id="CLU_1394111_0_0_7"/>
<reference evidence="4 5" key="1">
    <citation type="journal article" date="2014" name="Nature">
        <title>An environmental bacterial taxon with a large and distinct metabolic repertoire.</title>
        <authorList>
            <person name="Wilson M.C."/>
            <person name="Mori T."/>
            <person name="Ruckert C."/>
            <person name="Uria A.R."/>
            <person name="Helf M.J."/>
            <person name="Takada K."/>
            <person name="Gernert C."/>
            <person name="Steffens U.A."/>
            <person name="Heycke N."/>
            <person name="Schmitt S."/>
            <person name="Rinke C."/>
            <person name="Helfrich E.J."/>
            <person name="Brachmann A.O."/>
            <person name="Gurgui C."/>
            <person name="Wakimoto T."/>
            <person name="Kracht M."/>
            <person name="Crusemann M."/>
            <person name="Hentschel U."/>
            <person name="Abe I."/>
            <person name="Matsunaga S."/>
            <person name="Kalinowski J."/>
            <person name="Takeyama H."/>
            <person name="Piel J."/>
        </authorList>
    </citation>
    <scope>NUCLEOTIDE SEQUENCE [LARGE SCALE GENOMIC DNA]</scope>
    <source>
        <strain evidence="5">TSY2</strain>
    </source>
</reference>
<gene>
    <name evidence="4" type="ORF">ETSY2_31095</name>
</gene>
<proteinExistence type="predicted"/>
<protein>
    <submittedName>
        <fullName evidence="4">Uncharacterized protein</fullName>
    </submittedName>
</protein>